<dbReference type="Proteomes" id="UP001589836">
    <property type="component" value="Unassembled WGS sequence"/>
</dbReference>
<evidence type="ECO:0000256" key="5">
    <source>
        <dbReference type="ARBA" id="ARBA00023136"/>
    </source>
</evidence>
<dbReference type="RefSeq" id="WP_377345999.1">
    <property type="nucleotide sequence ID" value="NZ_JBHLTP010000004.1"/>
</dbReference>
<comment type="caution">
    <text evidence="10">The sequence shown here is derived from an EMBL/GenBank/DDBJ whole genome shotgun (WGS) entry which is preliminary data.</text>
</comment>
<keyword evidence="3" id="KW-0309">Germination</keyword>
<keyword evidence="7" id="KW-0449">Lipoprotein</keyword>
<name>A0ABV6LLU1_9BACI</name>
<evidence type="ECO:0000256" key="1">
    <source>
        <dbReference type="ARBA" id="ARBA00004635"/>
    </source>
</evidence>
<evidence type="ECO:0000313" key="10">
    <source>
        <dbReference type="EMBL" id="MFC0523327.1"/>
    </source>
</evidence>
<evidence type="ECO:0000259" key="9">
    <source>
        <dbReference type="Pfam" id="PF25198"/>
    </source>
</evidence>
<keyword evidence="5" id="KW-0472">Membrane</keyword>
<keyword evidence="6" id="KW-0564">Palmitate</keyword>
<dbReference type="InterPro" id="IPR057336">
    <property type="entry name" value="GerAC_N"/>
</dbReference>
<dbReference type="Pfam" id="PF05504">
    <property type="entry name" value="Spore_GerAC"/>
    <property type="match status" value="1"/>
</dbReference>
<dbReference type="EMBL" id="JBHLTP010000004">
    <property type="protein sequence ID" value="MFC0523327.1"/>
    <property type="molecule type" value="Genomic_DNA"/>
</dbReference>
<evidence type="ECO:0000313" key="11">
    <source>
        <dbReference type="Proteomes" id="UP001589836"/>
    </source>
</evidence>
<sequence>MNTRLLLVLSSCCMLVLSGCWDQRQFKSLKIVLAASFDTSEEKNIRATVVIPTVEAGMEGPGQEYIQVVSADGNSTRETRSKIDEMISKQFDGSKIRVIAFGEELAKQGIAPVLDVIYRDPRSNLNAKVIMFNGKGEDMLKIRIDHEPRISGYINGLIDGQISSSQAPKENLQLMRAELLEPGEDFTLPVLTKNSEEDTLQFIGLALFHEDKFSGTILSDDESTLLMLLKGKKGKHARLTKPIAQEKQNRPENYITMAVNKVKRDLEIHTDNPEKIAVDITLDLQTDITESPGMDFVETKKIKQVEKDFGKELEKEYKELTKKLIEANSDVLGIGRRVKAYHNETWEKVKWNEVYPEITFNVNVNIGVEQHGIIN</sequence>
<feature type="domain" description="Spore germination GerAC-like C-terminal" evidence="8">
    <location>
        <begin position="204"/>
        <end position="372"/>
    </location>
</feature>
<dbReference type="PROSITE" id="PS51257">
    <property type="entry name" value="PROKAR_LIPOPROTEIN"/>
    <property type="match status" value="1"/>
</dbReference>
<proteinExistence type="inferred from homology"/>
<evidence type="ECO:0000256" key="6">
    <source>
        <dbReference type="ARBA" id="ARBA00023139"/>
    </source>
</evidence>
<dbReference type="InterPro" id="IPR046953">
    <property type="entry name" value="Spore_GerAC-like_C"/>
</dbReference>
<protein>
    <submittedName>
        <fullName evidence="10">Ger(X)C family spore germination protein</fullName>
    </submittedName>
</protein>
<dbReference type="InterPro" id="IPR008844">
    <property type="entry name" value="Spore_GerAC-like"/>
</dbReference>
<organism evidence="10 11">
    <name type="scientific">Pontibacillus salicampi</name>
    <dbReference type="NCBI Taxonomy" id="1449801"/>
    <lineage>
        <taxon>Bacteria</taxon>
        <taxon>Bacillati</taxon>
        <taxon>Bacillota</taxon>
        <taxon>Bacilli</taxon>
        <taxon>Bacillales</taxon>
        <taxon>Bacillaceae</taxon>
        <taxon>Pontibacillus</taxon>
    </lineage>
</organism>
<accession>A0ABV6LLU1</accession>
<dbReference type="PANTHER" id="PTHR35789:SF1">
    <property type="entry name" value="SPORE GERMINATION PROTEIN B3"/>
    <property type="match status" value="1"/>
</dbReference>
<comment type="similarity">
    <text evidence="2">Belongs to the GerABKC lipoprotein family.</text>
</comment>
<evidence type="ECO:0000256" key="3">
    <source>
        <dbReference type="ARBA" id="ARBA00022544"/>
    </source>
</evidence>
<dbReference type="InterPro" id="IPR038501">
    <property type="entry name" value="Spore_GerAC_C_sf"/>
</dbReference>
<evidence type="ECO:0000256" key="7">
    <source>
        <dbReference type="ARBA" id="ARBA00023288"/>
    </source>
</evidence>
<comment type="subcellular location">
    <subcellularLocation>
        <location evidence="1">Membrane</location>
        <topology evidence="1">Lipid-anchor</topology>
    </subcellularLocation>
</comment>
<keyword evidence="11" id="KW-1185">Reference proteome</keyword>
<gene>
    <name evidence="10" type="ORF">ACFFGV_06995</name>
</gene>
<evidence type="ECO:0000256" key="2">
    <source>
        <dbReference type="ARBA" id="ARBA00007886"/>
    </source>
</evidence>
<evidence type="ECO:0000259" key="8">
    <source>
        <dbReference type="Pfam" id="PF05504"/>
    </source>
</evidence>
<dbReference type="Pfam" id="PF25198">
    <property type="entry name" value="Spore_GerAC_N"/>
    <property type="match status" value="1"/>
</dbReference>
<feature type="domain" description="Spore germination protein N-terminal" evidence="9">
    <location>
        <begin position="22"/>
        <end position="192"/>
    </location>
</feature>
<dbReference type="Gene3D" id="3.30.300.210">
    <property type="entry name" value="Nutrient germinant receptor protein C, domain 3"/>
    <property type="match status" value="1"/>
</dbReference>
<keyword evidence="4" id="KW-0732">Signal</keyword>
<reference evidence="10 11" key="1">
    <citation type="submission" date="2024-09" db="EMBL/GenBank/DDBJ databases">
        <authorList>
            <person name="Sun Q."/>
            <person name="Mori K."/>
        </authorList>
    </citation>
    <scope>NUCLEOTIDE SEQUENCE [LARGE SCALE GENOMIC DNA]</scope>
    <source>
        <strain evidence="10 11">NCAIM B.02529</strain>
    </source>
</reference>
<evidence type="ECO:0000256" key="4">
    <source>
        <dbReference type="ARBA" id="ARBA00022729"/>
    </source>
</evidence>
<dbReference type="PANTHER" id="PTHR35789">
    <property type="entry name" value="SPORE GERMINATION PROTEIN B3"/>
    <property type="match status" value="1"/>
</dbReference>
<dbReference type="NCBIfam" id="TIGR02887">
    <property type="entry name" value="spore_ger_x_C"/>
    <property type="match status" value="1"/>
</dbReference>